<gene>
    <name evidence="1" type="ORF">GCM10009801_72430</name>
</gene>
<protein>
    <recommendedName>
        <fullName evidence="3">AG2 protein</fullName>
    </recommendedName>
</protein>
<sequence>MPKDMLSYRDLDQLEFGKLDKAIADWDGIREKFGDMSSGKGEGADAPAIEKQIANATWKGENARRVQKMAPKVAAEVHDAARSARSIHKLLTIARKRLHTHQQDLRDEVKAAKGQDVIIKSDGTVMATKCYTDKQEEKAAQRKVDAVKGRIEKILIAAARTERNLAETLRFLVKDPNDFSGATYNSYKDATEVAGRLDADSAVHLARDLAKAAEKGDLSPTKLARLNELALLQRTNPEFAERFATQMGPEGTLKFWRLMSGDGPEVWSKSGHGKELTRLRDSLSFTLATASRVDSPQMDKWKQGIYDWGPRPVSYKDMHAMHDPVGYQVMSSLMGKGRFDKDFLAEYGSRLRAFDKKLGDEGKAWSRAEWQGTDLDPSSLGRAVDPMTGFLQATSHNPEFATELFANKENADFYLNRDYVAEDPYREDGKRRNAEALGDAMFAAGSGIDPDDPDAKFVEHTGRHNEIFKHVLNNLAEKKNDMMPELRDDMAMLMGNHGDRVYDTMSARLGNGPLNESQVMEVSKQISRTPEGYAILNQSMNEAMVHDIQREHKDPTDAVENSGRAVGFLEEARHRAIGEQAEADKKDAGWNEFWKYMGVAEVSALPVFGPYGVHAANGMFALTKDWTEDEQARIAAEATGQNIDASKVRSNQLEEFARMWREEHGHWAQDREGYITEKGVQGKFADAADHGKLEAKRIVGLE</sequence>
<evidence type="ECO:0000313" key="2">
    <source>
        <dbReference type="Proteomes" id="UP001500016"/>
    </source>
</evidence>
<evidence type="ECO:0000313" key="1">
    <source>
        <dbReference type="EMBL" id="GAA2100151.1"/>
    </source>
</evidence>
<keyword evidence="2" id="KW-1185">Reference proteome</keyword>
<accession>A0ABN2WYN7</accession>
<dbReference type="EMBL" id="BAAAPE010000022">
    <property type="protein sequence ID" value="GAA2100151.1"/>
    <property type="molecule type" value="Genomic_DNA"/>
</dbReference>
<evidence type="ECO:0008006" key="3">
    <source>
        <dbReference type="Google" id="ProtNLM"/>
    </source>
</evidence>
<proteinExistence type="predicted"/>
<organism evidence="1 2">
    <name type="scientific">Streptomyces albiaxialis</name>
    <dbReference type="NCBI Taxonomy" id="329523"/>
    <lineage>
        <taxon>Bacteria</taxon>
        <taxon>Bacillati</taxon>
        <taxon>Actinomycetota</taxon>
        <taxon>Actinomycetes</taxon>
        <taxon>Kitasatosporales</taxon>
        <taxon>Streptomycetaceae</taxon>
        <taxon>Streptomyces</taxon>
    </lineage>
</organism>
<dbReference type="RefSeq" id="WP_344534402.1">
    <property type="nucleotide sequence ID" value="NZ_BAAAPE010000022.1"/>
</dbReference>
<comment type="caution">
    <text evidence="1">The sequence shown here is derived from an EMBL/GenBank/DDBJ whole genome shotgun (WGS) entry which is preliminary data.</text>
</comment>
<dbReference type="Proteomes" id="UP001500016">
    <property type="component" value="Unassembled WGS sequence"/>
</dbReference>
<reference evidence="1 2" key="1">
    <citation type="journal article" date="2019" name="Int. J. Syst. Evol. Microbiol.">
        <title>The Global Catalogue of Microorganisms (GCM) 10K type strain sequencing project: providing services to taxonomists for standard genome sequencing and annotation.</title>
        <authorList>
            <consortium name="The Broad Institute Genomics Platform"/>
            <consortium name="The Broad Institute Genome Sequencing Center for Infectious Disease"/>
            <person name="Wu L."/>
            <person name="Ma J."/>
        </authorList>
    </citation>
    <scope>NUCLEOTIDE SEQUENCE [LARGE SCALE GENOMIC DNA]</scope>
    <source>
        <strain evidence="1 2">JCM 15478</strain>
    </source>
</reference>
<name>A0ABN2WYN7_9ACTN</name>